<dbReference type="SUPFAM" id="SSF57863">
    <property type="entry name" value="ArfGap/RecO-like zinc finger"/>
    <property type="match status" value="1"/>
</dbReference>
<dbReference type="RefSeq" id="WP_154533711.1">
    <property type="nucleotide sequence ID" value="NZ_VUNG01000009.1"/>
</dbReference>
<accession>A0A7K0KE44</accession>
<dbReference type="Proteomes" id="UP000438914">
    <property type="component" value="Unassembled WGS sequence"/>
</dbReference>
<dbReference type="AlphaFoldDB" id="A0A7K0KE44"/>
<comment type="function">
    <text evidence="7">Involved in DNA repair and RecF pathway recombination.</text>
</comment>
<dbReference type="InterPro" id="IPR012340">
    <property type="entry name" value="NA-bd_OB-fold"/>
</dbReference>
<dbReference type="Gene3D" id="1.20.1440.120">
    <property type="entry name" value="Recombination protein O, C-terminal domain"/>
    <property type="match status" value="1"/>
</dbReference>
<name>A0A7K0KE44_9BACT</name>
<dbReference type="GO" id="GO:0006302">
    <property type="term" value="P:double-strand break repair"/>
    <property type="evidence" value="ECO:0007669"/>
    <property type="project" value="TreeGrafter"/>
</dbReference>
<gene>
    <name evidence="7 9" type="primary">recO</name>
    <name evidence="9" type="ORF">FYJ73_05520</name>
</gene>
<dbReference type="InterPro" id="IPR042242">
    <property type="entry name" value="RecO_C"/>
</dbReference>
<evidence type="ECO:0000256" key="5">
    <source>
        <dbReference type="ARBA" id="ARBA00023204"/>
    </source>
</evidence>
<dbReference type="GO" id="GO:0006310">
    <property type="term" value="P:DNA recombination"/>
    <property type="evidence" value="ECO:0007669"/>
    <property type="project" value="UniProtKB-UniRule"/>
</dbReference>
<evidence type="ECO:0000256" key="4">
    <source>
        <dbReference type="ARBA" id="ARBA00023172"/>
    </source>
</evidence>
<evidence type="ECO:0000313" key="10">
    <source>
        <dbReference type="Proteomes" id="UP000438914"/>
    </source>
</evidence>
<dbReference type="InterPro" id="IPR003717">
    <property type="entry name" value="RecO"/>
</dbReference>
<dbReference type="InterPro" id="IPR022572">
    <property type="entry name" value="DNA_rep/recomb_RecO_N"/>
</dbReference>
<dbReference type="Pfam" id="PF11967">
    <property type="entry name" value="RecO_N"/>
    <property type="match status" value="1"/>
</dbReference>
<evidence type="ECO:0000259" key="8">
    <source>
        <dbReference type="Pfam" id="PF11967"/>
    </source>
</evidence>
<comment type="caution">
    <text evidence="9">The sequence shown here is derived from an EMBL/GenBank/DDBJ whole genome shotgun (WGS) entry which is preliminary data.</text>
</comment>
<evidence type="ECO:0000256" key="1">
    <source>
        <dbReference type="ARBA" id="ARBA00007452"/>
    </source>
</evidence>
<dbReference type="HAMAP" id="MF_00201">
    <property type="entry name" value="RecO"/>
    <property type="match status" value="1"/>
</dbReference>
<comment type="similarity">
    <text evidence="1 7">Belongs to the RecO family.</text>
</comment>
<dbReference type="GO" id="GO:0043590">
    <property type="term" value="C:bacterial nucleoid"/>
    <property type="evidence" value="ECO:0007669"/>
    <property type="project" value="TreeGrafter"/>
</dbReference>
<dbReference type="EMBL" id="VUNG01000009">
    <property type="protein sequence ID" value="MST84129.1"/>
    <property type="molecule type" value="Genomic_DNA"/>
</dbReference>
<evidence type="ECO:0000313" key="9">
    <source>
        <dbReference type="EMBL" id="MST84129.1"/>
    </source>
</evidence>
<dbReference type="PANTHER" id="PTHR33991">
    <property type="entry name" value="DNA REPAIR PROTEIN RECO"/>
    <property type="match status" value="1"/>
</dbReference>
<evidence type="ECO:0000256" key="2">
    <source>
        <dbReference type="ARBA" id="ARBA00021310"/>
    </source>
</evidence>
<dbReference type="PANTHER" id="PTHR33991:SF1">
    <property type="entry name" value="DNA REPAIR PROTEIN RECO"/>
    <property type="match status" value="1"/>
</dbReference>
<reference evidence="9 10" key="1">
    <citation type="submission" date="2019-08" db="EMBL/GenBank/DDBJ databases">
        <title>In-depth cultivation of the pig gut microbiome towards novel bacterial diversity and tailored functional studies.</title>
        <authorList>
            <person name="Wylensek D."/>
            <person name="Hitch T.C.A."/>
            <person name="Clavel T."/>
        </authorList>
    </citation>
    <scope>NUCLEOTIDE SEQUENCE [LARGE SCALE GENOMIC DNA]</scope>
    <source>
        <strain evidence="9 10">LKV-178-WT-2A</strain>
    </source>
</reference>
<organism evidence="9 10">
    <name type="scientific">Hallella mizrahii</name>
    <dbReference type="NCBI Taxonomy" id="2606637"/>
    <lineage>
        <taxon>Bacteria</taxon>
        <taxon>Pseudomonadati</taxon>
        <taxon>Bacteroidota</taxon>
        <taxon>Bacteroidia</taxon>
        <taxon>Bacteroidales</taxon>
        <taxon>Prevotellaceae</taxon>
        <taxon>Hallella</taxon>
    </lineage>
</organism>
<evidence type="ECO:0000256" key="6">
    <source>
        <dbReference type="ARBA" id="ARBA00033409"/>
    </source>
</evidence>
<dbReference type="SUPFAM" id="SSF50249">
    <property type="entry name" value="Nucleic acid-binding proteins"/>
    <property type="match status" value="1"/>
</dbReference>
<protein>
    <recommendedName>
        <fullName evidence="2 7">DNA repair protein RecO</fullName>
    </recommendedName>
    <alternativeName>
        <fullName evidence="6 7">Recombination protein O</fullName>
    </alternativeName>
</protein>
<evidence type="ECO:0000256" key="7">
    <source>
        <dbReference type="HAMAP-Rule" id="MF_00201"/>
    </source>
</evidence>
<keyword evidence="3 7" id="KW-0227">DNA damage</keyword>
<keyword evidence="4 7" id="KW-0233">DNA recombination</keyword>
<evidence type="ECO:0000256" key="3">
    <source>
        <dbReference type="ARBA" id="ARBA00022763"/>
    </source>
</evidence>
<sequence length="240" mass="28257">METKTRAIVLRSVRYGDSQIIVDVFSREKGRASFICHVSKNGRGKIKQQLFQPLTILEVVYDDRPTRSLQHFRDIRLAQPFFSIPFQAEKLAIGLFVAEFLSYALRDEQCNEPLYDYVESSVMWLDNVEGRFANFHLVFMLRLSRFIGFFPNLEEMAEGDWFDLRNGAFTPVRPLHPDFLRPEEAAKIGTLMRMNYDNMRFFRMSSDERNECVDTILTFYRLHIPGFPEMKSLPVLRELF</sequence>
<keyword evidence="5 7" id="KW-0234">DNA repair</keyword>
<feature type="domain" description="DNA replication/recombination mediator RecO N-terminal" evidence="8">
    <location>
        <begin position="1"/>
        <end position="81"/>
    </location>
</feature>
<keyword evidence="10" id="KW-1185">Reference proteome</keyword>
<dbReference type="Pfam" id="PF02565">
    <property type="entry name" value="RecO_C"/>
    <property type="match status" value="1"/>
</dbReference>
<dbReference type="Gene3D" id="2.40.50.140">
    <property type="entry name" value="Nucleic acid-binding proteins"/>
    <property type="match status" value="1"/>
</dbReference>
<proteinExistence type="inferred from homology"/>
<dbReference type="InterPro" id="IPR037278">
    <property type="entry name" value="ARFGAP/RecO"/>
</dbReference>
<dbReference type="NCBIfam" id="TIGR00613">
    <property type="entry name" value="reco"/>
    <property type="match status" value="1"/>
</dbReference>